<evidence type="ECO:0000313" key="1">
    <source>
        <dbReference type="EMBL" id="NEA29590.1"/>
    </source>
</evidence>
<reference evidence="1 2" key="1">
    <citation type="submission" date="2020-01" db="EMBL/GenBank/DDBJ databases">
        <title>Insect and environment-associated Actinomycetes.</title>
        <authorList>
            <person name="Currrie C."/>
            <person name="Chevrette M."/>
            <person name="Carlson C."/>
            <person name="Stubbendieck R."/>
            <person name="Wendt-Pienkowski E."/>
        </authorList>
    </citation>
    <scope>NUCLEOTIDE SEQUENCE [LARGE SCALE GENOMIC DNA]</scope>
    <source>
        <strain evidence="1 2">SID10258</strain>
    </source>
</reference>
<protein>
    <submittedName>
        <fullName evidence="1">Uncharacterized protein</fullName>
    </submittedName>
</protein>
<accession>A0A6L9QVM5</accession>
<dbReference type="AlphaFoldDB" id="A0A6L9QVM5"/>
<feature type="non-terminal residue" evidence="1">
    <location>
        <position position="1"/>
    </location>
</feature>
<proteinExistence type="predicted"/>
<gene>
    <name evidence="1" type="ORF">G3I70_44885</name>
</gene>
<organism evidence="1 2">
    <name type="scientific">Actinomadura bangladeshensis</name>
    <dbReference type="NCBI Taxonomy" id="453573"/>
    <lineage>
        <taxon>Bacteria</taxon>
        <taxon>Bacillati</taxon>
        <taxon>Actinomycetota</taxon>
        <taxon>Actinomycetes</taxon>
        <taxon>Streptosporangiales</taxon>
        <taxon>Thermomonosporaceae</taxon>
        <taxon>Actinomadura</taxon>
    </lineage>
</organism>
<feature type="non-terminal residue" evidence="1">
    <location>
        <position position="130"/>
    </location>
</feature>
<dbReference type="EMBL" id="JAAGLI010001210">
    <property type="protein sequence ID" value="NEA29590.1"/>
    <property type="molecule type" value="Genomic_DNA"/>
</dbReference>
<comment type="caution">
    <text evidence="1">The sequence shown here is derived from an EMBL/GenBank/DDBJ whole genome shotgun (WGS) entry which is preliminary data.</text>
</comment>
<sequence>DRAALTAAAEKELGEARTALTTARAWTAAVALADVPAWILPLWRIPDALPPTPDSFDVVIVDGEHEAGAEALYILWPAPRTILVGPAGPPLPPPEGPLPAIRLPSHLHEAITPTTPLFAALTAATEAPPS</sequence>
<evidence type="ECO:0000313" key="2">
    <source>
        <dbReference type="Proteomes" id="UP000475532"/>
    </source>
</evidence>
<dbReference type="Proteomes" id="UP000475532">
    <property type="component" value="Unassembled WGS sequence"/>
</dbReference>
<name>A0A6L9QVM5_9ACTN</name>